<evidence type="ECO:0000256" key="10">
    <source>
        <dbReference type="ARBA" id="ARBA00023008"/>
    </source>
</evidence>
<feature type="domain" description="Plastocyanin-like" evidence="15">
    <location>
        <begin position="921"/>
        <end position="1058"/>
    </location>
</feature>
<keyword evidence="11" id="KW-0325">Glycoprotein</keyword>
<dbReference type="GO" id="GO:0046274">
    <property type="term" value="P:lignin catabolic process"/>
    <property type="evidence" value="ECO:0007669"/>
    <property type="project" value="UniProtKB-KW"/>
</dbReference>
<comment type="catalytic activity">
    <reaction evidence="1 13">
        <text>4 hydroquinone + O2 = 4 benzosemiquinone + 2 H2O</text>
        <dbReference type="Rhea" id="RHEA:11276"/>
        <dbReference type="ChEBI" id="CHEBI:15377"/>
        <dbReference type="ChEBI" id="CHEBI:15379"/>
        <dbReference type="ChEBI" id="CHEBI:17594"/>
        <dbReference type="ChEBI" id="CHEBI:17977"/>
        <dbReference type="EC" id="1.10.3.2"/>
    </reaction>
</comment>
<evidence type="ECO:0000256" key="2">
    <source>
        <dbReference type="ARBA" id="ARBA00004271"/>
    </source>
</evidence>
<dbReference type="InterPro" id="IPR002355">
    <property type="entry name" value="Cu_oxidase_Cu_BS"/>
</dbReference>
<feature type="domain" description="Plastocyanin-like" evidence="16">
    <location>
        <begin position="579"/>
        <end position="683"/>
    </location>
</feature>
<keyword evidence="12 13" id="KW-0439">Lignin degradation</keyword>
<dbReference type="CDD" id="cd13849">
    <property type="entry name" value="CuRO_1_LCC_plant"/>
    <property type="match status" value="3"/>
</dbReference>
<keyword evidence="13" id="KW-0732">Signal</keyword>
<evidence type="ECO:0000256" key="6">
    <source>
        <dbReference type="ARBA" id="ARBA00022525"/>
    </source>
</evidence>
<dbReference type="InterPro" id="IPR033138">
    <property type="entry name" value="Cu_oxidase_CS"/>
</dbReference>
<dbReference type="Pfam" id="PF07732">
    <property type="entry name" value="Cu-oxidase_3"/>
    <property type="match status" value="3"/>
</dbReference>
<dbReference type="InterPro" id="IPR017761">
    <property type="entry name" value="Laccase"/>
</dbReference>
<comment type="cofactor">
    <cofactor evidence="13">
        <name>Cu cation</name>
        <dbReference type="ChEBI" id="CHEBI:23378"/>
    </cofactor>
    <text evidence="13">Binds 4 Cu cations per monomer.</text>
</comment>
<gene>
    <name evidence="17" type="ORF">SVIM_LOCUS94950</name>
</gene>
<evidence type="ECO:0000256" key="1">
    <source>
        <dbReference type="ARBA" id="ARBA00000349"/>
    </source>
</evidence>
<evidence type="ECO:0000259" key="15">
    <source>
        <dbReference type="Pfam" id="PF07731"/>
    </source>
</evidence>
<dbReference type="InterPro" id="IPR011706">
    <property type="entry name" value="Cu-oxidase_C"/>
</dbReference>
<comment type="similarity">
    <text evidence="3 13">Belongs to the multicopper oxidase family.</text>
</comment>
<dbReference type="CDD" id="cd13897">
    <property type="entry name" value="CuRO_3_LCC_plant"/>
    <property type="match status" value="3"/>
</dbReference>
<evidence type="ECO:0000256" key="3">
    <source>
        <dbReference type="ARBA" id="ARBA00010609"/>
    </source>
</evidence>
<evidence type="ECO:0000313" key="17">
    <source>
        <dbReference type="EMBL" id="VFU28489.1"/>
    </source>
</evidence>
<feature type="domain" description="Plastocyanin-like" evidence="14">
    <location>
        <begin position="155"/>
        <end position="305"/>
    </location>
</feature>
<evidence type="ECO:0000256" key="11">
    <source>
        <dbReference type="ARBA" id="ARBA00023180"/>
    </source>
</evidence>
<comment type="subcellular location">
    <subcellularLocation>
        <location evidence="2 13">Secreted</location>
        <location evidence="2 13">Extracellular space</location>
        <location evidence="2 13">Apoplast</location>
    </subcellularLocation>
</comment>
<dbReference type="Pfam" id="PF07731">
    <property type="entry name" value="Cu-oxidase_2"/>
    <property type="match status" value="3"/>
</dbReference>
<dbReference type="Pfam" id="PF00394">
    <property type="entry name" value="Cu-oxidase"/>
    <property type="match status" value="3"/>
</dbReference>
<name>A0A6N2KJZ8_SALVM</name>
<dbReference type="PROSITE" id="PS00079">
    <property type="entry name" value="MULTICOPPER_OXIDASE1"/>
    <property type="match status" value="2"/>
</dbReference>
<keyword evidence="8 13" id="KW-0677">Repeat</keyword>
<evidence type="ECO:0000259" key="14">
    <source>
        <dbReference type="Pfam" id="PF00394"/>
    </source>
</evidence>
<feature type="domain" description="Plastocyanin-like" evidence="16">
    <location>
        <begin position="1077"/>
        <end position="1175"/>
    </location>
</feature>
<feature type="domain" description="Plastocyanin-like" evidence="16">
    <location>
        <begin position="29"/>
        <end position="143"/>
    </location>
</feature>
<dbReference type="GO" id="GO:0005507">
    <property type="term" value="F:copper ion binding"/>
    <property type="evidence" value="ECO:0007669"/>
    <property type="project" value="InterPro"/>
</dbReference>
<dbReference type="InterPro" id="IPR045087">
    <property type="entry name" value="Cu-oxidase_fam"/>
</dbReference>
<evidence type="ECO:0000256" key="12">
    <source>
        <dbReference type="ARBA" id="ARBA00023185"/>
    </source>
</evidence>
<dbReference type="EC" id="1.10.3.2" evidence="4 13"/>
<dbReference type="EMBL" id="CAADRP010000446">
    <property type="protein sequence ID" value="VFU28489.1"/>
    <property type="molecule type" value="Genomic_DNA"/>
</dbReference>
<proteinExistence type="inferred from homology"/>
<evidence type="ECO:0000259" key="16">
    <source>
        <dbReference type="Pfam" id="PF07732"/>
    </source>
</evidence>
<organism evidence="17">
    <name type="scientific">Salix viminalis</name>
    <name type="common">Common osier</name>
    <name type="synonym">Basket willow</name>
    <dbReference type="NCBI Taxonomy" id="40686"/>
    <lineage>
        <taxon>Eukaryota</taxon>
        <taxon>Viridiplantae</taxon>
        <taxon>Streptophyta</taxon>
        <taxon>Embryophyta</taxon>
        <taxon>Tracheophyta</taxon>
        <taxon>Spermatophyta</taxon>
        <taxon>Magnoliopsida</taxon>
        <taxon>eudicotyledons</taxon>
        <taxon>Gunneridae</taxon>
        <taxon>Pentapetalae</taxon>
        <taxon>rosids</taxon>
        <taxon>fabids</taxon>
        <taxon>Malpighiales</taxon>
        <taxon>Salicaceae</taxon>
        <taxon>Saliceae</taxon>
        <taxon>Salix</taxon>
    </lineage>
</organism>
<feature type="domain" description="Plastocyanin-like" evidence="15">
    <location>
        <begin position="1437"/>
        <end position="1575"/>
    </location>
</feature>
<feature type="domain" description="Plastocyanin-like" evidence="15">
    <location>
        <begin position="405"/>
        <end position="542"/>
    </location>
</feature>
<protein>
    <recommendedName>
        <fullName evidence="4 13">Laccase</fullName>
        <ecNumber evidence="4 13">1.10.3.2</ecNumber>
    </recommendedName>
    <alternativeName>
        <fullName evidence="13">Benzenediol:oxygen oxidoreductase</fullName>
    </alternativeName>
    <alternativeName>
        <fullName evidence="13">Diphenol oxidase</fullName>
    </alternativeName>
    <alternativeName>
        <fullName evidence="13">Urishiol oxidase</fullName>
    </alternativeName>
</protein>
<dbReference type="InterPro" id="IPR034285">
    <property type="entry name" value="CuRO_2_LCC"/>
</dbReference>
<reference evidence="17" key="1">
    <citation type="submission" date="2019-03" db="EMBL/GenBank/DDBJ databases">
        <authorList>
            <person name="Mank J."/>
            <person name="Almeida P."/>
        </authorList>
    </citation>
    <scope>NUCLEOTIDE SEQUENCE</scope>
    <source>
        <strain evidence="17">78183</strain>
    </source>
</reference>
<dbReference type="InterPro" id="IPR011707">
    <property type="entry name" value="Cu-oxidase-like_N"/>
</dbReference>
<dbReference type="PANTHER" id="PTHR11709:SF9">
    <property type="entry name" value="LACCASE-7"/>
    <property type="match status" value="1"/>
</dbReference>
<dbReference type="GO" id="GO:0048046">
    <property type="term" value="C:apoplast"/>
    <property type="evidence" value="ECO:0007669"/>
    <property type="project" value="UniProtKB-SubCell"/>
</dbReference>
<keyword evidence="6 13" id="KW-0964">Secreted</keyword>
<evidence type="ECO:0000256" key="13">
    <source>
        <dbReference type="RuleBase" id="RU361119"/>
    </source>
</evidence>
<dbReference type="FunFam" id="2.60.40.420:FF:000049">
    <property type="entry name" value="Laccase"/>
    <property type="match status" value="2"/>
</dbReference>
<accession>A0A6N2KJZ8</accession>
<evidence type="ECO:0000256" key="8">
    <source>
        <dbReference type="ARBA" id="ARBA00022737"/>
    </source>
</evidence>
<keyword evidence="7 13" id="KW-0479">Metal-binding</keyword>
<evidence type="ECO:0000256" key="7">
    <source>
        <dbReference type="ARBA" id="ARBA00022723"/>
    </source>
</evidence>
<feature type="chain" id="PRO_5027147890" description="Laccase" evidence="13">
    <location>
        <begin position="21"/>
        <end position="1592"/>
    </location>
</feature>
<dbReference type="InterPro" id="IPR008972">
    <property type="entry name" value="Cupredoxin"/>
</dbReference>
<evidence type="ECO:0000256" key="5">
    <source>
        <dbReference type="ARBA" id="ARBA00022523"/>
    </source>
</evidence>
<dbReference type="NCBIfam" id="TIGR03389">
    <property type="entry name" value="laccase"/>
    <property type="match status" value="2"/>
</dbReference>
<dbReference type="SUPFAM" id="SSF49503">
    <property type="entry name" value="Cupredoxins"/>
    <property type="match status" value="9"/>
</dbReference>
<dbReference type="CDD" id="cd13875">
    <property type="entry name" value="CuRO_2_LCC_plant"/>
    <property type="match status" value="3"/>
</dbReference>
<dbReference type="InterPro" id="IPR034289">
    <property type="entry name" value="CuRO_3_LCC"/>
</dbReference>
<evidence type="ECO:0000256" key="4">
    <source>
        <dbReference type="ARBA" id="ARBA00012297"/>
    </source>
</evidence>
<feature type="signal peptide" evidence="13">
    <location>
        <begin position="1"/>
        <end position="20"/>
    </location>
</feature>
<dbReference type="PROSITE" id="PS00080">
    <property type="entry name" value="MULTICOPPER_OXIDASE2"/>
    <property type="match status" value="3"/>
</dbReference>
<dbReference type="InterPro" id="IPR001117">
    <property type="entry name" value="Cu-oxidase_2nd"/>
</dbReference>
<comment type="function">
    <text evidence="13">Lignin degradation and detoxification of lignin-derived products.</text>
</comment>
<dbReference type="InterPro" id="IPR034288">
    <property type="entry name" value="CuRO_1_LCC"/>
</dbReference>
<sequence>MLRLLFCLALILVASSVASAAIVEHSFHVQNLKVRPLCSEQVVTAVNGSLPGPTISVQEGDTLVVHVFNESPYNMTLHWHGVFQLLSAWADGPGMITQCPIPPGGKYTYKFKLLKQEGTLWWHAHVGWLRATVYGALIIRPRSGNSYPFPKPDGEVPILLGEWWNANVVDVETQALATGTQPNNSDAFTINGLPGDLYPCSQNRIFNLKVQKGKTYLLRIINAALNNELFFKIANHNMTVVAVDASYTVPYVTGVVVTGPGQTVDVLLIADQEMGSYYMAANAYVSDGGAPLNSTTRGIVIYEGAPTTTTPMMPLMPAFNDTPTAHKFFATITGLAGGPHWVPVPHQIDEHMFVTVNMGISACPTCLNGTRLSASMNNYSFVNPTSLSLLQAFYFNVSGIYTPDFPNTPPVKFDYTNDNINVLNPSLSITPKSTSVKVLKYNSTVEMVLQNTAIMGAENHPMHLHSFNFHVLAQGFGNYDPLKDPIKFNLVNPQLRNTIGVPVGGWAVIRFIANNPGVWIMHCHLDVHLPWGLATAFVVENGPTEDSTLPPPPADLPRSLILVASSVASAAIVEHSFHVKNLTVRRLCSEQVITAVNGSLPGPTLRVREGDTLVVHVFNKHGVFQLFSAWADGAGMITQCPIPPGGKYTYKFKLLKQEGTLWWHAHVGSLRATVYGALIICPRSGQSYPFPKPDGEVPILLGEWWNANVVDVETQALATGIFKLKVQKGKTYLLRIINAALNTELFFKIANHKMTVVAVDASYTVPCITDVVVTGPGQTVDVLLAADQEVGSYYMAANAYVSDGGAPLNSTTRGIVVYEGAPTTATPIMPLMPAFNDTPTAHKFFTTITGLAGGPHWVPVPHQIDEHMFVTVNMGISACPTCLNGTRLSASMNNYSFVSPTSLSMLQAFYFNVRGIYTTDFPNTPPVKFDYTNDSINVLNPSLSITPKSTSVKVLKYNSTVEMVLQNTAIMGAENHPMHLHGFNFHVLAQGFGNYDPLKDPKKFNLINPQSRNTIGVPVGGWAVIRFIANNPGVWIMHCHLEVHVPWGLATAFVVENGPTKDSTLPPPPADLPRFRRLCSEQVITAVNGSLPGPTLRVREGDTLVVHVFNKHGVFQLLSAWADGPGMITQCPIPPGGKYTYKFKLLKQEGTLWWHAHVGWLRATVYGALIIRPRSGHPYPFPKPDKEVPILLGEWWNANVVDVETQALATGTQPNNSDAFTINGLPGDLYPCSQNRIFNLKVQKGKTYLLRIINAALNTELFFKIANHNMTVVAVDASYTVPYVTDVVVTGPGQTVDVLLSADQEVGSYYMAANAYVSDAGGPFNSTATRGIVVYEGAPTTASPIMPVMPAFNDTPTAHKFFTTITGLAGGPHWVPVPRKIDEHMFVTVNMGISACPTCLNGMRLSASMNNYSFVNPTSLSLLQAFYFNVSGIYTPDFPDTPPVKFDYTNDSINILNPSLLITPKSTSVKVLKYNSTVEMVLQNTAIIGVENHPMHLHSFNFHVLAQGFGNYDPLKDPKKFNLVNPQSRNTIGVPVGGWAVIRFTANNPGVWVMHCHLDVHLPLGLATAFVVENGPTKESTLPPPPPDLPRC</sequence>
<keyword evidence="9 13" id="KW-0560">Oxidoreductase</keyword>
<dbReference type="GO" id="GO:0052716">
    <property type="term" value="F:hydroquinone:oxygen oxidoreductase activity"/>
    <property type="evidence" value="ECO:0007669"/>
    <property type="project" value="UniProtKB-EC"/>
</dbReference>
<feature type="domain" description="Plastocyanin-like" evidence="14">
    <location>
        <begin position="1187"/>
        <end position="1338"/>
    </location>
</feature>
<dbReference type="Gene3D" id="2.60.40.420">
    <property type="entry name" value="Cupredoxins - blue copper proteins"/>
    <property type="match status" value="9"/>
</dbReference>
<dbReference type="PANTHER" id="PTHR11709">
    <property type="entry name" value="MULTI-COPPER OXIDASE"/>
    <property type="match status" value="1"/>
</dbReference>
<keyword evidence="10 13" id="KW-0186">Copper</keyword>
<evidence type="ECO:0000256" key="9">
    <source>
        <dbReference type="ARBA" id="ARBA00023002"/>
    </source>
</evidence>
<feature type="domain" description="Plastocyanin-like" evidence="14">
    <location>
        <begin position="721"/>
        <end position="821"/>
    </location>
</feature>
<keyword evidence="5 13" id="KW-0052">Apoplast</keyword>